<organism evidence="2 3">
    <name type="scientific">Agarivorans gilvus</name>
    <dbReference type="NCBI Taxonomy" id="680279"/>
    <lineage>
        <taxon>Bacteria</taxon>
        <taxon>Pseudomonadati</taxon>
        <taxon>Pseudomonadota</taxon>
        <taxon>Gammaproteobacteria</taxon>
        <taxon>Alteromonadales</taxon>
        <taxon>Alteromonadaceae</taxon>
        <taxon>Agarivorans</taxon>
    </lineage>
</organism>
<comment type="caution">
    <text evidence="2">The sequence shown here is derived from an EMBL/GenBank/DDBJ whole genome shotgun (WGS) entry which is preliminary data.</text>
</comment>
<dbReference type="EMBL" id="BMDY01000001">
    <property type="protein sequence ID" value="GGA92496.1"/>
    <property type="molecule type" value="Genomic_DNA"/>
</dbReference>
<keyword evidence="1" id="KW-0732">Signal</keyword>
<gene>
    <name evidence="2" type="ORF">GCM10007414_01430</name>
</gene>
<dbReference type="Proteomes" id="UP000651977">
    <property type="component" value="Unassembled WGS sequence"/>
</dbReference>
<keyword evidence="3" id="KW-1185">Reference proteome</keyword>
<accession>A0ABQ1HUP6</accession>
<feature type="signal peptide" evidence="1">
    <location>
        <begin position="1"/>
        <end position="22"/>
    </location>
</feature>
<evidence type="ECO:0000256" key="1">
    <source>
        <dbReference type="SAM" id="SignalP"/>
    </source>
</evidence>
<sequence>MKNVICLVLLLLPLITSPAAYSQQDTELNQSPALRTETERAKARLMEAIKQRDEAKKPKKTSRKISEIMSEQPCACVFNNTNMWNPEKILWKDQYFVCGHYLEDGRCEYVKPMQAATTENN</sequence>
<dbReference type="RefSeq" id="WP_055731758.1">
    <property type="nucleotide sequence ID" value="NZ_BMDY01000001.1"/>
</dbReference>
<evidence type="ECO:0000313" key="3">
    <source>
        <dbReference type="Proteomes" id="UP000651977"/>
    </source>
</evidence>
<evidence type="ECO:0000313" key="2">
    <source>
        <dbReference type="EMBL" id="GGA92496.1"/>
    </source>
</evidence>
<reference evidence="3" key="1">
    <citation type="journal article" date="2019" name="Int. J. Syst. Evol. Microbiol.">
        <title>The Global Catalogue of Microorganisms (GCM) 10K type strain sequencing project: providing services to taxonomists for standard genome sequencing and annotation.</title>
        <authorList>
            <consortium name="The Broad Institute Genomics Platform"/>
            <consortium name="The Broad Institute Genome Sequencing Center for Infectious Disease"/>
            <person name="Wu L."/>
            <person name="Ma J."/>
        </authorList>
    </citation>
    <scope>NUCLEOTIDE SEQUENCE [LARGE SCALE GENOMIC DNA]</scope>
    <source>
        <strain evidence="3">CGMCC 1.10131</strain>
    </source>
</reference>
<feature type="chain" id="PRO_5045121233" evidence="1">
    <location>
        <begin position="23"/>
        <end position="121"/>
    </location>
</feature>
<proteinExistence type="predicted"/>
<protein>
    <submittedName>
        <fullName evidence="2">Uncharacterized protein</fullName>
    </submittedName>
</protein>
<name>A0ABQ1HUP6_9ALTE</name>